<dbReference type="EMBL" id="ASPP01005004">
    <property type="protein sequence ID" value="ETO31327.1"/>
    <property type="molecule type" value="Genomic_DNA"/>
</dbReference>
<dbReference type="Proteomes" id="UP000023152">
    <property type="component" value="Unassembled WGS sequence"/>
</dbReference>
<evidence type="ECO:0000313" key="1">
    <source>
        <dbReference type="EMBL" id="ETO31327.1"/>
    </source>
</evidence>
<reference evidence="1 2" key="1">
    <citation type="journal article" date="2013" name="Curr. Biol.">
        <title>The Genome of the Foraminiferan Reticulomyxa filosa.</title>
        <authorList>
            <person name="Glockner G."/>
            <person name="Hulsmann N."/>
            <person name="Schleicher M."/>
            <person name="Noegel A.A."/>
            <person name="Eichinger L."/>
            <person name="Gallinger C."/>
            <person name="Pawlowski J."/>
            <person name="Sierra R."/>
            <person name="Euteneuer U."/>
            <person name="Pillet L."/>
            <person name="Moustafa A."/>
            <person name="Platzer M."/>
            <person name="Groth M."/>
            <person name="Szafranski K."/>
            <person name="Schliwa M."/>
        </authorList>
    </citation>
    <scope>NUCLEOTIDE SEQUENCE [LARGE SCALE GENOMIC DNA]</scope>
</reference>
<sequence>MALSSEKKTDKENNPHKRLEPLKKLMDYGVVKIDHFENIYRIDPKLEGAPNFRQCYGFHIYGSGQPTVSALTKIIDALVYGKKEKSDEEEKSSKNKETEHNKSSRKVKKILWINMRSEPVIYVKNYSYAPRDPKNLSENIHFPSDLSIPEITWLQMELTEIIRRRTSANSNQFEYHQDTYALLPQDRKDQVHQVHIDKVEDDIMSLQEMYDRVSRSKDNVITLRRLTVNDERAPEPKSIDELVGMIKGVGFDTAIIFNCQMGKGRTTEGMIMACLIKKRMQHLIQDYQSRSAQNNSLWPDDVPTISTEEANDSKKYMNVQQTISNKTTTGTTTTKTTATATVTTTTTTTTTTATVSISSMTTMNSVTMRNGDFTIIRNLVKILTQTYHLNGQALKKELDDIIDRCQHLQNLRDCIYFTKLWFDFESKSETHSNSSGTAHETKRSAYWKKLSLNFLERYFVLICFNAYLHLQTAFDSNKQELFLKSTYSQWFQSCHDIIKCLGTYSDGPLSRFNWD</sequence>
<comment type="caution">
    <text evidence="1">The sequence shown here is derived from an EMBL/GenBank/DDBJ whole genome shotgun (WGS) entry which is preliminary data.</text>
</comment>
<evidence type="ECO:0008006" key="3">
    <source>
        <dbReference type="Google" id="ProtNLM"/>
    </source>
</evidence>
<name>X6P198_RETFI</name>
<dbReference type="InterPro" id="IPR029021">
    <property type="entry name" value="Prot-tyrosine_phosphatase-like"/>
</dbReference>
<dbReference type="AlphaFoldDB" id="X6P198"/>
<accession>X6P198</accession>
<dbReference type="Pfam" id="PF14566">
    <property type="entry name" value="PTPlike_phytase"/>
    <property type="match status" value="1"/>
</dbReference>
<organism evidence="1 2">
    <name type="scientific">Reticulomyxa filosa</name>
    <dbReference type="NCBI Taxonomy" id="46433"/>
    <lineage>
        <taxon>Eukaryota</taxon>
        <taxon>Sar</taxon>
        <taxon>Rhizaria</taxon>
        <taxon>Retaria</taxon>
        <taxon>Foraminifera</taxon>
        <taxon>Monothalamids</taxon>
        <taxon>Reticulomyxidae</taxon>
        <taxon>Reticulomyxa</taxon>
    </lineage>
</organism>
<evidence type="ECO:0000313" key="2">
    <source>
        <dbReference type="Proteomes" id="UP000023152"/>
    </source>
</evidence>
<gene>
    <name evidence="1" type="ORF">RFI_05794</name>
</gene>
<dbReference type="OMA" id="IEMCSEM"/>
<proteinExistence type="predicted"/>
<dbReference type="Gene3D" id="3.90.190.10">
    <property type="entry name" value="Protein tyrosine phosphatase superfamily"/>
    <property type="match status" value="1"/>
</dbReference>
<dbReference type="SMART" id="SM01301">
    <property type="entry name" value="PTPlike_phytase"/>
    <property type="match status" value="1"/>
</dbReference>
<dbReference type="OrthoDB" id="66369at2759"/>
<keyword evidence="2" id="KW-1185">Reference proteome</keyword>
<protein>
    <recommendedName>
        <fullName evidence="3">Paladin</fullName>
    </recommendedName>
</protein>
<dbReference type="SUPFAM" id="SSF52799">
    <property type="entry name" value="(Phosphotyrosine protein) phosphatases II"/>
    <property type="match status" value="1"/>
</dbReference>